<dbReference type="RefSeq" id="WP_097280496.1">
    <property type="nucleotide sequence ID" value="NZ_OCNJ01000008.1"/>
</dbReference>
<dbReference type="Proteomes" id="UP000219621">
    <property type="component" value="Unassembled WGS sequence"/>
</dbReference>
<name>A0A286GTD6_9PROT</name>
<dbReference type="AlphaFoldDB" id="A0A286GTD6"/>
<sequence length="144" mass="15841">MGGNRGEQVEDHLDYDLPASVAVWRLVGPAGEMRRAVADVGLDGNALRPADLDEEATVEYPSAFCTDGAVFLGILALLNQRTAPLRLYRSVERPDGGDRYLVRVFPEPGEETQAVLRAFHPAVARQVGELQERIRWAFDHLAAS</sequence>
<proteinExistence type="predicted"/>
<reference evidence="1 2" key="1">
    <citation type="submission" date="2017-09" db="EMBL/GenBank/DDBJ databases">
        <authorList>
            <person name="Ehlers B."/>
            <person name="Leendertz F.H."/>
        </authorList>
    </citation>
    <scope>NUCLEOTIDE SEQUENCE [LARGE SCALE GENOMIC DNA]</scope>
    <source>
        <strain evidence="1 2">USBA 140</strain>
    </source>
</reference>
<keyword evidence="2" id="KW-1185">Reference proteome</keyword>
<evidence type="ECO:0000313" key="1">
    <source>
        <dbReference type="EMBL" id="SOD98803.1"/>
    </source>
</evidence>
<protein>
    <submittedName>
        <fullName evidence="1">Uncharacterized protein</fullName>
    </submittedName>
</protein>
<organism evidence="1 2">
    <name type="scientific">Caenispirillum bisanense</name>
    <dbReference type="NCBI Taxonomy" id="414052"/>
    <lineage>
        <taxon>Bacteria</taxon>
        <taxon>Pseudomonadati</taxon>
        <taxon>Pseudomonadota</taxon>
        <taxon>Alphaproteobacteria</taxon>
        <taxon>Rhodospirillales</taxon>
        <taxon>Novispirillaceae</taxon>
        <taxon>Caenispirillum</taxon>
    </lineage>
</organism>
<accession>A0A286GTD6</accession>
<evidence type="ECO:0000313" key="2">
    <source>
        <dbReference type="Proteomes" id="UP000219621"/>
    </source>
</evidence>
<gene>
    <name evidence="1" type="ORF">SAMN05421508_10890</name>
</gene>
<dbReference type="EMBL" id="OCNJ01000008">
    <property type="protein sequence ID" value="SOD98803.1"/>
    <property type="molecule type" value="Genomic_DNA"/>
</dbReference>
<dbReference type="OrthoDB" id="7365774at2"/>